<dbReference type="EMBL" id="LHPG02000005">
    <property type="protein sequence ID" value="PRW58146.1"/>
    <property type="molecule type" value="Genomic_DNA"/>
</dbReference>
<dbReference type="Proteomes" id="UP000239899">
    <property type="component" value="Unassembled WGS sequence"/>
</dbReference>
<dbReference type="GO" id="GO:0000166">
    <property type="term" value="F:nucleotide binding"/>
    <property type="evidence" value="ECO:0007669"/>
    <property type="project" value="UniProtKB-KW"/>
</dbReference>
<proteinExistence type="predicted"/>
<feature type="compositionally biased region" description="Basic and acidic residues" evidence="4">
    <location>
        <begin position="20"/>
        <end position="29"/>
    </location>
</feature>
<dbReference type="Pfam" id="PF11969">
    <property type="entry name" value="DcpS_C"/>
    <property type="match status" value="1"/>
</dbReference>
<evidence type="ECO:0000313" key="6">
    <source>
        <dbReference type="EMBL" id="PRW58146.1"/>
    </source>
</evidence>
<dbReference type="SUPFAM" id="SSF54197">
    <property type="entry name" value="HIT-like"/>
    <property type="match status" value="1"/>
</dbReference>
<evidence type="ECO:0000256" key="1">
    <source>
        <dbReference type="ARBA" id="ARBA00022741"/>
    </source>
</evidence>
<dbReference type="OrthoDB" id="1915375at2759"/>
<feature type="region of interest" description="Disordered" evidence="4">
    <location>
        <begin position="173"/>
        <end position="208"/>
    </location>
</feature>
<feature type="domain" description="HIT" evidence="5">
    <location>
        <begin position="43"/>
        <end position="152"/>
    </location>
</feature>
<dbReference type="PANTHER" id="PTHR12486:SF5">
    <property type="entry name" value="ADENOSINE 5'-MONOPHOSPHORAMIDASE HINT3"/>
    <property type="match status" value="1"/>
</dbReference>
<organism evidence="6 7">
    <name type="scientific">Chlorella sorokiniana</name>
    <name type="common">Freshwater green alga</name>
    <dbReference type="NCBI Taxonomy" id="3076"/>
    <lineage>
        <taxon>Eukaryota</taxon>
        <taxon>Viridiplantae</taxon>
        <taxon>Chlorophyta</taxon>
        <taxon>core chlorophytes</taxon>
        <taxon>Trebouxiophyceae</taxon>
        <taxon>Chlorellales</taxon>
        <taxon>Chlorellaceae</taxon>
        <taxon>Chlorella clade</taxon>
        <taxon>Chlorella</taxon>
    </lineage>
</organism>
<evidence type="ECO:0000256" key="2">
    <source>
        <dbReference type="ARBA" id="ARBA00022801"/>
    </source>
</evidence>
<keyword evidence="2" id="KW-0378">Hydrolase</keyword>
<dbReference type="PROSITE" id="PS51084">
    <property type="entry name" value="HIT_2"/>
    <property type="match status" value="1"/>
</dbReference>
<evidence type="ECO:0000256" key="4">
    <source>
        <dbReference type="SAM" id="MobiDB-lite"/>
    </source>
</evidence>
<dbReference type="AlphaFoldDB" id="A0A2P6TVR2"/>
<protein>
    <submittedName>
        <fullName evidence="6">Histidine triad nucleotide-binding 3</fullName>
    </submittedName>
</protein>
<dbReference type="GO" id="GO:0047627">
    <property type="term" value="F:adenylylsulfatase activity"/>
    <property type="evidence" value="ECO:0007669"/>
    <property type="project" value="UniProtKB-ARBA"/>
</dbReference>
<dbReference type="InterPro" id="IPR011146">
    <property type="entry name" value="HIT-like"/>
</dbReference>
<feature type="short sequence motif" description="Histidine triad motif" evidence="3">
    <location>
        <begin position="136"/>
        <end position="140"/>
    </location>
</feature>
<dbReference type="PANTHER" id="PTHR12486">
    <property type="entry name" value="APRATAXIN-RELATED"/>
    <property type="match status" value="1"/>
</dbReference>
<keyword evidence="1" id="KW-0547">Nucleotide-binding</keyword>
<dbReference type="STRING" id="3076.A0A2P6TVR2"/>
<feature type="region of interest" description="Disordered" evidence="4">
    <location>
        <begin position="13"/>
        <end position="33"/>
    </location>
</feature>
<comment type="caution">
    <text evidence="6">The sequence shown here is derived from an EMBL/GenBank/DDBJ whole genome shotgun (WGS) entry which is preliminary data.</text>
</comment>
<keyword evidence="7" id="KW-1185">Reference proteome</keyword>
<accession>A0A2P6TVR2</accession>
<evidence type="ECO:0000259" key="5">
    <source>
        <dbReference type="PROSITE" id="PS51084"/>
    </source>
</evidence>
<gene>
    <name evidence="6" type="ORF">C2E21_3206</name>
</gene>
<reference evidence="6 7" key="1">
    <citation type="journal article" date="2018" name="Plant J.">
        <title>Genome sequences of Chlorella sorokiniana UTEX 1602 and Micractinium conductrix SAG 241.80: implications to maltose excretion by a green alga.</title>
        <authorList>
            <person name="Arriola M.B."/>
            <person name="Velmurugan N."/>
            <person name="Zhang Y."/>
            <person name="Plunkett M.H."/>
            <person name="Hondzo H."/>
            <person name="Barney B.M."/>
        </authorList>
    </citation>
    <scope>NUCLEOTIDE SEQUENCE [LARGE SCALE GENOMIC DNA]</scope>
    <source>
        <strain evidence="7">UTEX 1602</strain>
    </source>
</reference>
<dbReference type="Gene3D" id="3.30.428.10">
    <property type="entry name" value="HIT-like"/>
    <property type="match status" value="1"/>
</dbReference>
<name>A0A2P6TVR2_CHLSO</name>
<dbReference type="InterPro" id="IPR036265">
    <property type="entry name" value="HIT-like_sf"/>
</dbReference>
<feature type="compositionally biased region" description="Low complexity" evidence="4">
    <location>
        <begin position="187"/>
        <end position="201"/>
    </location>
</feature>
<evidence type="ECO:0000256" key="3">
    <source>
        <dbReference type="PROSITE-ProRule" id="PRU00464"/>
    </source>
</evidence>
<evidence type="ECO:0000313" key="7">
    <source>
        <dbReference type="Proteomes" id="UP000239899"/>
    </source>
</evidence>
<sequence>MGGCCSLPRLGLRPAGHRASNHDHRRDADTGAEAAPRSLEGCVFCQIAAGHKEQQKVVFQTERLVVFRDRSPAATAHLQVVPRHHIDNLNALQPSSQDHELVAEMIETGRRVLEQLHPGSPQWLGFHKPPFNSVLHLHLHAIALPWLPDAPHWKYWKHAPWWLPAERALQRLEPTPGSSNSSKRSHAGGAAAATGGTAAAAAEEKRLL</sequence>